<evidence type="ECO:0000313" key="1">
    <source>
        <dbReference type="EMBL" id="KFA65501.1"/>
    </source>
</evidence>
<protein>
    <submittedName>
        <fullName evidence="1">Uncharacterized protein</fullName>
    </submittedName>
</protein>
<evidence type="ECO:0000313" key="2">
    <source>
        <dbReference type="Proteomes" id="UP000028524"/>
    </source>
</evidence>
<accession>A0A084QNG6</accession>
<name>A0A084QNG6_STAC4</name>
<dbReference type="Proteomes" id="UP000028524">
    <property type="component" value="Unassembled WGS sequence"/>
</dbReference>
<organism evidence="1 2">
    <name type="scientific">Stachybotrys chlorohalonatus (strain IBT 40285)</name>
    <dbReference type="NCBI Taxonomy" id="1283841"/>
    <lineage>
        <taxon>Eukaryota</taxon>
        <taxon>Fungi</taxon>
        <taxon>Dikarya</taxon>
        <taxon>Ascomycota</taxon>
        <taxon>Pezizomycotina</taxon>
        <taxon>Sordariomycetes</taxon>
        <taxon>Hypocreomycetidae</taxon>
        <taxon>Hypocreales</taxon>
        <taxon>Stachybotryaceae</taxon>
        <taxon>Stachybotrys</taxon>
    </lineage>
</organism>
<dbReference type="InParanoid" id="A0A084QNG6"/>
<dbReference type="HOGENOM" id="CLU_1230606_0_0_1"/>
<proteinExistence type="predicted"/>
<sequence>MATGQSLVRAWHAAPSPAAPLLRPTSVTQTLQGKQYEERDRETETSLEDSAWWLIRDNIQFEVWNVCPFFPGFSLRYALPLGEARGDANPLPSRLGFLSSIIGALFFFLPGHKVKALADPSPPPQQKFSPGRVDSSIQTATPSIAAFGKPSTSIQPYGSSFVRSSSFPMASFLGCPSSQRCKPPGDTGSAPLLGGRGHANDARWRNNGHVARVASLLGTVNSLPV</sequence>
<reference evidence="1 2" key="1">
    <citation type="journal article" date="2014" name="BMC Genomics">
        <title>Comparative genome sequencing reveals chemotype-specific gene clusters in the toxigenic black mold Stachybotrys.</title>
        <authorList>
            <person name="Semeiks J."/>
            <person name="Borek D."/>
            <person name="Otwinowski Z."/>
            <person name="Grishin N.V."/>
        </authorList>
    </citation>
    <scope>NUCLEOTIDE SEQUENCE [LARGE SCALE GENOMIC DNA]</scope>
    <source>
        <strain evidence="1 2">IBT 40285</strain>
    </source>
</reference>
<keyword evidence="2" id="KW-1185">Reference proteome</keyword>
<gene>
    <name evidence="1" type="ORF">S40285_09847</name>
</gene>
<dbReference type="EMBL" id="KL660597">
    <property type="protein sequence ID" value="KFA65501.1"/>
    <property type="molecule type" value="Genomic_DNA"/>
</dbReference>
<dbReference type="AlphaFoldDB" id="A0A084QNG6"/>